<feature type="transmembrane region" description="Helical" evidence="1">
    <location>
        <begin position="44"/>
        <end position="67"/>
    </location>
</feature>
<proteinExistence type="predicted"/>
<evidence type="ECO:0000313" key="2">
    <source>
        <dbReference type="EMBL" id="GGF17053.1"/>
    </source>
</evidence>
<keyword evidence="1" id="KW-0472">Membrane</keyword>
<dbReference type="EMBL" id="BMHT01000005">
    <property type="protein sequence ID" value="GGF17053.1"/>
    <property type="molecule type" value="Genomic_DNA"/>
</dbReference>
<reference evidence="3" key="1">
    <citation type="journal article" date="2019" name="Int. J. Syst. Evol. Microbiol.">
        <title>The Global Catalogue of Microorganisms (GCM) 10K type strain sequencing project: providing services to taxonomists for standard genome sequencing and annotation.</title>
        <authorList>
            <consortium name="The Broad Institute Genomics Platform"/>
            <consortium name="The Broad Institute Genome Sequencing Center for Infectious Disease"/>
            <person name="Wu L."/>
            <person name="Ma J."/>
        </authorList>
    </citation>
    <scope>NUCLEOTIDE SEQUENCE [LARGE SCALE GENOMIC DNA]</scope>
    <source>
        <strain evidence="3">CGMCC 1.15197</strain>
    </source>
</reference>
<keyword evidence="3" id="KW-1185">Reference proteome</keyword>
<keyword evidence="1" id="KW-1133">Transmembrane helix</keyword>
<evidence type="ECO:0000313" key="3">
    <source>
        <dbReference type="Proteomes" id="UP000632273"/>
    </source>
</evidence>
<evidence type="ECO:0000256" key="1">
    <source>
        <dbReference type="SAM" id="Phobius"/>
    </source>
</evidence>
<organism evidence="2 3">
    <name type="scientific">Hymenobacter cavernae</name>
    <dbReference type="NCBI Taxonomy" id="2044852"/>
    <lineage>
        <taxon>Bacteria</taxon>
        <taxon>Pseudomonadati</taxon>
        <taxon>Bacteroidota</taxon>
        <taxon>Cytophagia</taxon>
        <taxon>Cytophagales</taxon>
        <taxon>Hymenobacteraceae</taxon>
        <taxon>Hymenobacter</taxon>
    </lineage>
</organism>
<dbReference type="Proteomes" id="UP000632273">
    <property type="component" value="Unassembled WGS sequence"/>
</dbReference>
<name>A0ABQ1UE93_9BACT</name>
<sequence length="72" mass="8093">MKKGTSDGALLHLKQRLRNLGRRPLKAGEVRNSRMLQNSDKPELPAWVFLALRFAGVALVAAVFWFVTKCGR</sequence>
<accession>A0ABQ1UE93</accession>
<gene>
    <name evidence="2" type="ORF">GCM10011383_30640</name>
</gene>
<comment type="caution">
    <text evidence="2">The sequence shown here is derived from an EMBL/GenBank/DDBJ whole genome shotgun (WGS) entry which is preliminary data.</text>
</comment>
<protein>
    <submittedName>
        <fullName evidence="2">Uncharacterized protein</fullName>
    </submittedName>
</protein>
<keyword evidence="1" id="KW-0812">Transmembrane</keyword>